<feature type="region of interest" description="Disordered" evidence="1">
    <location>
        <begin position="59"/>
        <end position="149"/>
    </location>
</feature>
<dbReference type="Proteomes" id="UP000694845">
    <property type="component" value="Unplaced"/>
</dbReference>
<dbReference type="AlphaFoldDB" id="A0A8B7XIT4"/>
<feature type="compositionally biased region" description="Basic and acidic residues" evidence="1">
    <location>
        <begin position="59"/>
        <end position="70"/>
    </location>
</feature>
<dbReference type="GeneID" id="110973536"/>
<feature type="signal peptide" evidence="2">
    <location>
        <begin position="1"/>
        <end position="23"/>
    </location>
</feature>
<evidence type="ECO:0000256" key="1">
    <source>
        <dbReference type="SAM" id="MobiDB-lite"/>
    </source>
</evidence>
<keyword evidence="3" id="KW-1185">Reference proteome</keyword>
<dbReference type="RefSeq" id="XP_022080111.1">
    <property type="nucleotide sequence ID" value="XM_022224419.1"/>
</dbReference>
<evidence type="ECO:0000256" key="2">
    <source>
        <dbReference type="SAM" id="SignalP"/>
    </source>
</evidence>
<sequence length="149" mass="16042">MERAGTLTVIVSALAALMSGVEGTARTCYFGPPPKPDPNNPGHWMQQVMREIRERCPGNRDRIPAAEGRTEPGPAAVESSTPVEDVTIPNRPTEPGSTAVEGSTPKKDGMTLADLQTRGPRHLGGRDRMEDWIPDTQISSSSSDNFVDC</sequence>
<feature type="chain" id="PRO_5034991468" evidence="2">
    <location>
        <begin position="24"/>
        <end position="149"/>
    </location>
</feature>
<gene>
    <name evidence="4" type="primary">LOC110973536</name>
</gene>
<name>A0A8B7XIT4_ACAPL</name>
<evidence type="ECO:0000313" key="3">
    <source>
        <dbReference type="Proteomes" id="UP000694845"/>
    </source>
</evidence>
<organism evidence="3 4">
    <name type="scientific">Acanthaster planci</name>
    <name type="common">Crown-of-thorns starfish</name>
    <dbReference type="NCBI Taxonomy" id="133434"/>
    <lineage>
        <taxon>Eukaryota</taxon>
        <taxon>Metazoa</taxon>
        <taxon>Echinodermata</taxon>
        <taxon>Eleutherozoa</taxon>
        <taxon>Asterozoa</taxon>
        <taxon>Asteroidea</taxon>
        <taxon>Valvatacea</taxon>
        <taxon>Valvatida</taxon>
        <taxon>Acanthasteridae</taxon>
        <taxon>Acanthaster</taxon>
    </lineage>
</organism>
<feature type="compositionally biased region" description="Polar residues" evidence="1">
    <location>
        <begin position="136"/>
        <end position="149"/>
    </location>
</feature>
<protein>
    <submittedName>
        <fullName evidence="4">Uncharacterized protein LOC110973536</fullName>
    </submittedName>
</protein>
<dbReference type="KEGG" id="aplc:110973536"/>
<evidence type="ECO:0000313" key="4">
    <source>
        <dbReference type="RefSeq" id="XP_022080111.1"/>
    </source>
</evidence>
<proteinExistence type="predicted"/>
<accession>A0A8B7XIT4</accession>
<keyword evidence="2" id="KW-0732">Signal</keyword>
<reference evidence="4" key="1">
    <citation type="submission" date="2025-08" db="UniProtKB">
        <authorList>
            <consortium name="RefSeq"/>
        </authorList>
    </citation>
    <scope>IDENTIFICATION</scope>
</reference>